<dbReference type="HOGENOM" id="CLU_3010345_0_0_0"/>
<evidence type="ECO:0000313" key="1">
    <source>
        <dbReference type="EMBL" id="ADG68248.1"/>
    </source>
</evidence>
<dbReference type="KEGG" id="plm:Plim_2422"/>
<gene>
    <name evidence="1" type="ordered locus">Plim_2422</name>
</gene>
<proteinExistence type="predicted"/>
<accession>D5SPA4</accession>
<keyword evidence="2" id="KW-1185">Reference proteome</keyword>
<dbReference type="RefSeq" id="WP_013110679.1">
    <property type="nucleotide sequence ID" value="NC_014148.1"/>
</dbReference>
<reference evidence="1 2" key="1">
    <citation type="journal article" date="2010" name="Stand. Genomic Sci.">
        <title>Complete genome sequence of Planctomyces limnophilus type strain (Mu 290).</title>
        <authorList>
            <person name="Labutti K."/>
            <person name="Sikorski J."/>
            <person name="Schneider S."/>
            <person name="Nolan M."/>
            <person name="Lucas S."/>
            <person name="Glavina Del Rio T."/>
            <person name="Tice H."/>
            <person name="Cheng J.F."/>
            <person name="Goodwin L."/>
            <person name="Pitluck S."/>
            <person name="Liolios K."/>
            <person name="Ivanova N."/>
            <person name="Mavromatis K."/>
            <person name="Mikhailova N."/>
            <person name="Pati A."/>
            <person name="Chen A."/>
            <person name="Palaniappan K."/>
            <person name="Land M."/>
            <person name="Hauser L."/>
            <person name="Chang Y.J."/>
            <person name="Jeffries C.D."/>
            <person name="Tindall B.J."/>
            <person name="Rohde M."/>
            <person name="Goker M."/>
            <person name="Woyke T."/>
            <person name="Bristow J."/>
            <person name="Eisen J.A."/>
            <person name="Markowitz V."/>
            <person name="Hugenholtz P."/>
            <person name="Kyrpides N.C."/>
            <person name="Klenk H.P."/>
            <person name="Lapidus A."/>
        </authorList>
    </citation>
    <scope>NUCLEOTIDE SEQUENCE [LARGE SCALE GENOMIC DNA]</scope>
    <source>
        <strain evidence="2">ATCC 43296 / DSM 3776 / IFAM 1008 / 290</strain>
    </source>
</reference>
<sequence length="56" mass="6572">MTTIINDPEMARRLIRQRRAREIICETAGLKISLRANTTRRLLCLRSLQTGEEWTD</sequence>
<organism evidence="1 2">
    <name type="scientific">Planctopirus limnophila (strain ATCC 43296 / DSM 3776 / IFAM 1008 / Mu 290)</name>
    <name type="common">Planctomyces limnophilus</name>
    <dbReference type="NCBI Taxonomy" id="521674"/>
    <lineage>
        <taxon>Bacteria</taxon>
        <taxon>Pseudomonadati</taxon>
        <taxon>Planctomycetota</taxon>
        <taxon>Planctomycetia</taxon>
        <taxon>Planctomycetales</taxon>
        <taxon>Planctomycetaceae</taxon>
        <taxon>Planctopirus</taxon>
    </lineage>
</organism>
<evidence type="ECO:0000313" key="2">
    <source>
        <dbReference type="Proteomes" id="UP000002220"/>
    </source>
</evidence>
<dbReference type="Proteomes" id="UP000002220">
    <property type="component" value="Chromosome"/>
</dbReference>
<protein>
    <submittedName>
        <fullName evidence="1">Uncharacterized protein</fullName>
    </submittedName>
</protein>
<name>D5SPA4_PLAL2</name>
<dbReference type="EMBL" id="CP001744">
    <property type="protein sequence ID" value="ADG68248.1"/>
    <property type="molecule type" value="Genomic_DNA"/>
</dbReference>
<dbReference type="AlphaFoldDB" id="D5SPA4"/>